<dbReference type="AlphaFoldDB" id="A0A0A2W3K4"/>
<dbReference type="Gene3D" id="2.40.50.100">
    <property type="match status" value="1"/>
</dbReference>
<dbReference type="Gene3D" id="2.40.30.170">
    <property type="match status" value="1"/>
</dbReference>
<evidence type="ECO:0000256" key="1">
    <source>
        <dbReference type="SAM" id="SignalP"/>
    </source>
</evidence>
<protein>
    <submittedName>
        <fullName evidence="2">Membrane fusion protein mtrC</fullName>
    </submittedName>
</protein>
<dbReference type="PANTHER" id="PTHR30469:SF18">
    <property type="entry name" value="RESISTANCE-NODULATION-CELL DIVISION (RND) EFFLUX MEMBRANE FUSION PROTEIN-RELATED"/>
    <property type="match status" value="1"/>
</dbReference>
<gene>
    <name evidence="2" type="ORF">BBAD15_g1021</name>
</gene>
<keyword evidence="1" id="KW-0732">Signal</keyword>
<evidence type="ECO:0000313" key="2">
    <source>
        <dbReference type="EMBL" id="KGQ13202.1"/>
    </source>
</evidence>
<reference evidence="2 3" key="1">
    <citation type="submission" date="2012-10" db="EMBL/GenBank/DDBJ databases">
        <title>Genome sequencing and analysis of entomopathogenic fungi Beauveria bassiana D1-5.</title>
        <authorList>
            <person name="Li Q."/>
            <person name="Wang L."/>
            <person name="Zhang Z."/>
            <person name="Wang Q."/>
            <person name="Ren J."/>
            <person name="Wang M."/>
            <person name="Xu W."/>
            <person name="Wang J."/>
            <person name="Lu Y."/>
            <person name="Du Q."/>
            <person name="Sun Z."/>
        </authorList>
    </citation>
    <scope>NUCLEOTIDE SEQUENCE [LARGE SCALE GENOMIC DNA]</scope>
    <source>
        <strain evidence="2 3">D1-5</strain>
    </source>
</reference>
<evidence type="ECO:0000313" key="3">
    <source>
        <dbReference type="Proteomes" id="UP000030106"/>
    </source>
</evidence>
<sequence>MFRLQPFPAAVALLCSALTACGDSSQPDDPRTQPPLVRVVAVQPANDDARAFTGIVASRIQSDLGFRVPGKILERLVDKGQTVKNGQPLLRLDPQDLSLQAKAQDQAVAAAKARAKQAAADEARYRSIVGTGAISASQYDQIKAQADSARADLQAAIAQANVAKNAMNYAVLTADSDGVIMDTLAEPGQVVAAGQAVIRLARAGQREAVVDLPETLRPALGTVAQAHLYGSDGAPVAATLRQLSDAADPQTRTFEAKFVLAGALSQAPLGSTVTVAIPDAGSPSQSVIVPLASLYDAGKDKGTGVWVVSGKPAKVSWQAVSIRRITDESAVVATHLDSHASIVALGAHLLHEGEEVRPLAQGTTDLAGAP</sequence>
<feature type="chain" id="PRO_5001996332" evidence="1">
    <location>
        <begin position="25"/>
        <end position="370"/>
    </location>
</feature>
<dbReference type="HOGENOM" id="CLU_018816_1_0_1"/>
<dbReference type="GO" id="GO:0015562">
    <property type="term" value="F:efflux transmembrane transporter activity"/>
    <property type="evidence" value="ECO:0007669"/>
    <property type="project" value="TreeGrafter"/>
</dbReference>
<dbReference type="PANTHER" id="PTHR30469">
    <property type="entry name" value="MULTIDRUG RESISTANCE PROTEIN MDTA"/>
    <property type="match status" value="1"/>
</dbReference>
<dbReference type="GO" id="GO:1990281">
    <property type="term" value="C:efflux pump complex"/>
    <property type="evidence" value="ECO:0007669"/>
    <property type="project" value="TreeGrafter"/>
</dbReference>
<feature type="signal peptide" evidence="1">
    <location>
        <begin position="1"/>
        <end position="24"/>
    </location>
</feature>
<comment type="caution">
    <text evidence="2">The sequence shown here is derived from an EMBL/GenBank/DDBJ whole genome shotgun (WGS) entry which is preliminary data.</text>
</comment>
<dbReference type="Gene3D" id="2.40.420.20">
    <property type="match status" value="1"/>
</dbReference>
<dbReference type="Proteomes" id="UP000030106">
    <property type="component" value="Unassembled WGS sequence"/>
</dbReference>
<dbReference type="EMBL" id="ANFO01000051">
    <property type="protein sequence ID" value="KGQ13202.1"/>
    <property type="molecule type" value="Genomic_DNA"/>
</dbReference>
<accession>A0A0A2W3K4</accession>
<organism evidence="2 3">
    <name type="scientific">Beauveria bassiana D1-5</name>
    <dbReference type="NCBI Taxonomy" id="1245745"/>
    <lineage>
        <taxon>Eukaryota</taxon>
        <taxon>Fungi</taxon>
        <taxon>Dikarya</taxon>
        <taxon>Ascomycota</taxon>
        <taxon>Pezizomycotina</taxon>
        <taxon>Sordariomycetes</taxon>
        <taxon>Hypocreomycetidae</taxon>
        <taxon>Hypocreales</taxon>
        <taxon>Cordycipitaceae</taxon>
        <taxon>Beauveria</taxon>
    </lineage>
</organism>
<dbReference type="Gene3D" id="1.10.287.470">
    <property type="entry name" value="Helix hairpin bin"/>
    <property type="match status" value="1"/>
</dbReference>
<dbReference type="SUPFAM" id="SSF111369">
    <property type="entry name" value="HlyD-like secretion proteins"/>
    <property type="match status" value="1"/>
</dbReference>
<dbReference type="NCBIfam" id="TIGR01730">
    <property type="entry name" value="RND_mfp"/>
    <property type="match status" value="1"/>
</dbReference>
<dbReference type="InterPro" id="IPR006143">
    <property type="entry name" value="RND_pump_MFP"/>
</dbReference>
<name>A0A0A2W3K4_BEABA</name>
<proteinExistence type="predicted"/>
<dbReference type="PROSITE" id="PS51257">
    <property type="entry name" value="PROKAR_LIPOPROTEIN"/>
    <property type="match status" value="1"/>
</dbReference>